<evidence type="ECO:0000256" key="1">
    <source>
        <dbReference type="SAM" id="MobiDB-lite"/>
    </source>
</evidence>
<evidence type="ECO:0000313" key="2">
    <source>
        <dbReference type="EMBL" id="GJT58176.1"/>
    </source>
</evidence>
<sequence length="104" mass="11925">MQKSQRRGRNGPYNNQNGNVIKWEQTHKHKEQRVHSGNIWTKKPKSGNVANSERIPGHVVTVPMSMRQDPMVAATELIKNEESDEEMSVDEAMKRAKIESVRCN</sequence>
<organism evidence="2 3">
    <name type="scientific">Tanacetum coccineum</name>
    <dbReference type="NCBI Taxonomy" id="301880"/>
    <lineage>
        <taxon>Eukaryota</taxon>
        <taxon>Viridiplantae</taxon>
        <taxon>Streptophyta</taxon>
        <taxon>Embryophyta</taxon>
        <taxon>Tracheophyta</taxon>
        <taxon>Spermatophyta</taxon>
        <taxon>Magnoliopsida</taxon>
        <taxon>eudicotyledons</taxon>
        <taxon>Gunneridae</taxon>
        <taxon>Pentapetalae</taxon>
        <taxon>asterids</taxon>
        <taxon>campanulids</taxon>
        <taxon>Asterales</taxon>
        <taxon>Asteraceae</taxon>
        <taxon>Asteroideae</taxon>
        <taxon>Anthemideae</taxon>
        <taxon>Anthemidinae</taxon>
        <taxon>Tanacetum</taxon>
    </lineage>
</organism>
<feature type="region of interest" description="Disordered" evidence="1">
    <location>
        <begin position="27"/>
        <end position="56"/>
    </location>
</feature>
<reference evidence="2" key="1">
    <citation type="journal article" date="2022" name="Int. J. Mol. Sci.">
        <title>Draft Genome of Tanacetum Coccineum: Genomic Comparison of Closely Related Tanacetum-Family Plants.</title>
        <authorList>
            <person name="Yamashiro T."/>
            <person name="Shiraishi A."/>
            <person name="Nakayama K."/>
            <person name="Satake H."/>
        </authorList>
    </citation>
    <scope>NUCLEOTIDE SEQUENCE</scope>
</reference>
<protein>
    <submittedName>
        <fullName evidence="2">Uncharacterized protein</fullName>
    </submittedName>
</protein>
<evidence type="ECO:0000313" key="3">
    <source>
        <dbReference type="Proteomes" id="UP001151760"/>
    </source>
</evidence>
<proteinExistence type="predicted"/>
<reference evidence="2" key="2">
    <citation type="submission" date="2022-01" db="EMBL/GenBank/DDBJ databases">
        <authorList>
            <person name="Yamashiro T."/>
            <person name="Shiraishi A."/>
            <person name="Satake H."/>
            <person name="Nakayama K."/>
        </authorList>
    </citation>
    <scope>NUCLEOTIDE SEQUENCE</scope>
</reference>
<feature type="region of interest" description="Disordered" evidence="1">
    <location>
        <begin position="1"/>
        <end position="20"/>
    </location>
</feature>
<accession>A0ABQ5F4B4</accession>
<comment type="caution">
    <text evidence="2">The sequence shown here is derived from an EMBL/GenBank/DDBJ whole genome shotgun (WGS) entry which is preliminary data.</text>
</comment>
<keyword evidence="3" id="KW-1185">Reference proteome</keyword>
<gene>
    <name evidence="2" type="ORF">Tco_0993230</name>
</gene>
<name>A0ABQ5F4B4_9ASTR</name>
<dbReference type="Proteomes" id="UP001151760">
    <property type="component" value="Unassembled WGS sequence"/>
</dbReference>
<dbReference type="EMBL" id="BQNB010016994">
    <property type="protein sequence ID" value="GJT58176.1"/>
    <property type="molecule type" value="Genomic_DNA"/>
</dbReference>